<evidence type="ECO:0000256" key="4">
    <source>
        <dbReference type="ARBA" id="ARBA00023125"/>
    </source>
</evidence>
<name>A0AAW2W8M4_9LAMI</name>
<evidence type="ECO:0000313" key="11">
    <source>
        <dbReference type="EMBL" id="KAL0438013.1"/>
    </source>
</evidence>
<dbReference type="Pfam" id="PF06507">
    <property type="entry name" value="ARF_AD"/>
    <property type="match status" value="1"/>
</dbReference>
<dbReference type="GO" id="GO:0006355">
    <property type="term" value="P:regulation of DNA-templated transcription"/>
    <property type="evidence" value="ECO:0007669"/>
    <property type="project" value="InterPro"/>
</dbReference>
<keyword evidence="4 8" id="KW-0238">DNA-binding</keyword>
<comment type="function">
    <text evidence="8">Auxin response factors (ARFs) are transcriptional factors that bind specifically to the DNA sequence 5'-TGTCTC-3' found in the auxin-responsive promoter elements (AuxREs).</text>
</comment>
<accession>A0AAW2W8M4</accession>
<dbReference type="SUPFAM" id="SSF101936">
    <property type="entry name" value="DNA-binding pseudobarrel domain"/>
    <property type="match status" value="1"/>
</dbReference>
<evidence type="ECO:0000256" key="9">
    <source>
        <dbReference type="SAM" id="MobiDB-lite"/>
    </source>
</evidence>
<comment type="subunit">
    <text evidence="8">Homodimers and heterodimers.</text>
</comment>
<evidence type="ECO:0000256" key="6">
    <source>
        <dbReference type="ARBA" id="ARBA00023242"/>
    </source>
</evidence>
<dbReference type="PANTHER" id="PTHR31384">
    <property type="entry name" value="AUXIN RESPONSE FACTOR 4-RELATED"/>
    <property type="match status" value="1"/>
</dbReference>
<dbReference type="InterPro" id="IPR010525">
    <property type="entry name" value="ARF_dom"/>
</dbReference>
<dbReference type="Gene3D" id="2.40.330.10">
    <property type="entry name" value="DNA-binding pseudobarrel domain"/>
    <property type="match status" value="1"/>
</dbReference>
<reference evidence="11" key="1">
    <citation type="submission" date="2020-06" db="EMBL/GenBank/DDBJ databases">
        <authorList>
            <person name="Li T."/>
            <person name="Hu X."/>
            <person name="Zhang T."/>
            <person name="Song X."/>
            <person name="Zhang H."/>
            <person name="Dai N."/>
            <person name="Sheng W."/>
            <person name="Hou X."/>
            <person name="Wei L."/>
        </authorList>
    </citation>
    <scope>NUCLEOTIDE SEQUENCE</scope>
    <source>
        <strain evidence="11">KEN1</strain>
        <tissue evidence="11">Leaf</tissue>
    </source>
</reference>
<dbReference type="EMBL" id="JACGWN010000008">
    <property type="protein sequence ID" value="KAL0438013.1"/>
    <property type="molecule type" value="Genomic_DNA"/>
</dbReference>
<dbReference type="InterPro" id="IPR003340">
    <property type="entry name" value="B3_DNA-bd"/>
</dbReference>
<proteinExistence type="inferred from homology"/>
<dbReference type="InterPro" id="IPR015300">
    <property type="entry name" value="DNA-bd_pseudobarrel_sf"/>
</dbReference>
<sequence>MEQHSSASVENQNIELKRPFIPCQVLSVRLLSNPSSDQVFFKLLLQPLHASEKRLDCRIGDGNENDVVSFAKVLTPSDANNGGGFSVPRFCADSIFPPLDFGSDPPVQNLIMKDTHNNAWEFRHIYRGTPRRHLLTTGWSKFVNAKRLIAGDSVVFMRKKSTNELFTGIRRVGRFGGSSCWDGGETSANSSTSVVLEAIKNSDKGIAFEVVHYPRFGSPDFVVSAEKVEDALRVCWSAGMRVKMAVETEDSSRMASFQGTVAATVLPGSGPWCGSPWRMLQVTWDEPETLLNMKRVNPWQVEYIPPTTHLHPAFPPPKKFKALQNSEIITDGEEEFCLSMTELARSMVGHMNSPILNYYSPFPASIQGARQDQFCIPSSSHSQSDKSFQMFTQLLNNQMEPERRTVSTVLNIGTPHSGSSSPCTQSSSVHLNGVDLDAMQGNNTSTKVGVNSFLLFGKIIHASDSVESGSEANISCTSGEMNEVFREESTAGNPSPRQKEEFMIISKEPQL</sequence>
<comment type="caution">
    <text evidence="11">The sequence shown here is derived from an EMBL/GenBank/DDBJ whole genome shotgun (WGS) entry which is preliminary data.</text>
</comment>
<evidence type="ECO:0000259" key="10">
    <source>
        <dbReference type="PROSITE" id="PS50863"/>
    </source>
</evidence>
<dbReference type="Gene3D" id="2.30.30.1040">
    <property type="match status" value="1"/>
</dbReference>
<comment type="subcellular location">
    <subcellularLocation>
        <location evidence="1 8">Nucleus</location>
    </subcellularLocation>
</comment>
<dbReference type="PANTHER" id="PTHR31384:SF94">
    <property type="entry name" value="AUXIN RESPONSE FACTOR 17"/>
    <property type="match status" value="1"/>
</dbReference>
<evidence type="ECO:0000256" key="1">
    <source>
        <dbReference type="ARBA" id="ARBA00004123"/>
    </source>
</evidence>
<evidence type="ECO:0000256" key="8">
    <source>
        <dbReference type="RuleBase" id="RU004561"/>
    </source>
</evidence>
<dbReference type="GO" id="GO:0009734">
    <property type="term" value="P:auxin-activated signaling pathway"/>
    <property type="evidence" value="ECO:0007669"/>
    <property type="project" value="UniProtKB-KW"/>
</dbReference>
<comment type="similarity">
    <text evidence="2 8">Belongs to the ARF family.</text>
</comment>
<feature type="domain" description="TF-B3" evidence="10">
    <location>
        <begin position="70"/>
        <end position="173"/>
    </location>
</feature>
<feature type="region of interest" description="Disordered" evidence="9">
    <location>
        <begin position="486"/>
        <end position="511"/>
    </location>
</feature>
<evidence type="ECO:0000256" key="7">
    <source>
        <dbReference type="ARBA" id="ARBA00023294"/>
    </source>
</evidence>
<keyword evidence="7 8" id="KW-0927">Auxin signaling pathway</keyword>
<dbReference type="SMART" id="SM01019">
    <property type="entry name" value="B3"/>
    <property type="match status" value="1"/>
</dbReference>
<gene>
    <name evidence="11" type="ORF">Slati_2284300</name>
</gene>
<evidence type="ECO:0000256" key="2">
    <source>
        <dbReference type="ARBA" id="ARBA00007853"/>
    </source>
</evidence>
<keyword evidence="6 8" id="KW-0539">Nucleus</keyword>
<dbReference type="CDD" id="cd10017">
    <property type="entry name" value="B3_DNA"/>
    <property type="match status" value="1"/>
</dbReference>
<evidence type="ECO:0000256" key="5">
    <source>
        <dbReference type="ARBA" id="ARBA00023163"/>
    </source>
</evidence>
<dbReference type="PROSITE" id="PS50863">
    <property type="entry name" value="B3"/>
    <property type="match status" value="1"/>
</dbReference>
<dbReference type="GO" id="GO:0005634">
    <property type="term" value="C:nucleus"/>
    <property type="evidence" value="ECO:0007669"/>
    <property type="project" value="UniProtKB-SubCell"/>
</dbReference>
<reference evidence="11" key="2">
    <citation type="journal article" date="2024" name="Plant">
        <title>Genomic evolution and insights into agronomic trait innovations of Sesamum species.</title>
        <authorList>
            <person name="Miao H."/>
            <person name="Wang L."/>
            <person name="Qu L."/>
            <person name="Liu H."/>
            <person name="Sun Y."/>
            <person name="Le M."/>
            <person name="Wang Q."/>
            <person name="Wei S."/>
            <person name="Zheng Y."/>
            <person name="Lin W."/>
            <person name="Duan Y."/>
            <person name="Cao H."/>
            <person name="Xiong S."/>
            <person name="Wang X."/>
            <person name="Wei L."/>
            <person name="Li C."/>
            <person name="Ma Q."/>
            <person name="Ju M."/>
            <person name="Zhao R."/>
            <person name="Li G."/>
            <person name="Mu C."/>
            <person name="Tian Q."/>
            <person name="Mei H."/>
            <person name="Zhang T."/>
            <person name="Gao T."/>
            <person name="Zhang H."/>
        </authorList>
    </citation>
    <scope>NUCLEOTIDE SEQUENCE</scope>
    <source>
        <strain evidence="11">KEN1</strain>
    </source>
</reference>
<evidence type="ECO:0000256" key="3">
    <source>
        <dbReference type="ARBA" id="ARBA00023015"/>
    </source>
</evidence>
<dbReference type="InterPro" id="IPR044835">
    <property type="entry name" value="ARF_plant"/>
</dbReference>
<dbReference type="Pfam" id="PF02362">
    <property type="entry name" value="B3"/>
    <property type="match status" value="1"/>
</dbReference>
<organism evidence="11">
    <name type="scientific">Sesamum latifolium</name>
    <dbReference type="NCBI Taxonomy" id="2727402"/>
    <lineage>
        <taxon>Eukaryota</taxon>
        <taxon>Viridiplantae</taxon>
        <taxon>Streptophyta</taxon>
        <taxon>Embryophyta</taxon>
        <taxon>Tracheophyta</taxon>
        <taxon>Spermatophyta</taxon>
        <taxon>Magnoliopsida</taxon>
        <taxon>eudicotyledons</taxon>
        <taxon>Gunneridae</taxon>
        <taxon>Pentapetalae</taxon>
        <taxon>asterids</taxon>
        <taxon>lamiids</taxon>
        <taxon>Lamiales</taxon>
        <taxon>Pedaliaceae</taxon>
        <taxon>Sesamum</taxon>
    </lineage>
</organism>
<protein>
    <recommendedName>
        <fullName evidence="8">Auxin response factor</fullName>
    </recommendedName>
</protein>
<dbReference type="GO" id="GO:0003677">
    <property type="term" value="F:DNA binding"/>
    <property type="evidence" value="ECO:0007669"/>
    <property type="project" value="UniProtKB-KW"/>
</dbReference>
<keyword evidence="5 8" id="KW-0804">Transcription</keyword>
<dbReference type="FunFam" id="2.40.330.10:FF:000001">
    <property type="entry name" value="Auxin response factor"/>
    <property type="match status" value="1"/>
</dbReference>
<keyword evidence="3 8" id="KW-0805">Transcription regulation</keyword>
<dbReference type="AlphaFoldDB" id="A0AAW2W8M4"/>